<organism evidence="2 3">
    <name type="scientific">Candidatus Taylorbacteria bacterium RIFCSPLOWO2_12_FULL_43_20</name>
    <dbReference type="NCBI Taxonomy" id="1802332"/>
    <lineage>
        <taxon>Bacteria</taxon>
        <taxon>Candidatus Tayloriibacteriota</taxon>
    </lineage>
</organism>
<gene>
    <name evidence="2" type="ORF">A3G52_01135</name>
</gene>
<keyword evidence="1" id="KW-1133">Transmembrane helix</keyword>
<keyword evidence="1" id="KW-0812">Transmembrane</keyword>
<keyword evidence="1" id="KW-0472">Membrane</keyword>
<dbReference type="AlphaFoldDB" id="A0A1G2P4C3"/>
<dbReference type="Proteomes" id="UP000177269">
    <property type="component" value="Unassembled WGS sequence"/>
</dbReference>
<reference evidence="2 3" key="1">
    <citation type="journal article" date="2016" name="Nat. Commun.">
        <title>Thousands of microbial genomes shed light on interconnected biogeochemical processes in an aquifer system.</title>
        <authorList>
            <person name="Anantharaman K."/>
            <person name="Brown C.T."/>
            <person name="Hug L.A."/>
            <person name="Sharon I."/>
            <person name="Castelle C.J."/>
            <person name="Probst A.J."/>
            <person name="Thomas B.C."/>
            <person name="Singh A."/>
            <person name="Wilkins M.J."/>
            <person name="Karaoz U."/>
            <person name="Brodie E.L."/>
            <person name="Williams K.H."/>
            <person name="Hubbard S.S."/>
            <person name="Banfield J.F."/>
        </authorList>
    </citation>
    <scope>NUCLEOTIDE SEQUENCE [LARGE SCALE GENOMIC DNA]</scope>
</reference>
<sequence length="175" mass="18912">MKKSIVVLIAIIIIAAGIGVYYSSSSPKVPERNVLTSDEIEDAVMNVRETDKSGKDVEYIKKGDKYVSVSDSKMTREIIKIAKGDINKDGEEDAVVVVAHCGASCGTVLTLIINDDGNAKVLQPNITPYPRLGGFKTNATDVSISSNILSVTFTNIENSTETLRYVLEDNMLIPA</sequence>
<protein>
    <submittedName>
        <fullName evidence="2">Uncharacterized protein</fullName>
    </submittedName>
</protein>
<evidence type="ECO:0000256" key="1">
    <source>
        <dbReference type="SAM" id="Phobius"/>
    </source>
</evidence>
<name>A0A1G2P4C3_9BACT</name>
<accession>A0A1G2P4C3</accession>
<proteinExistence type="predicted"/>
<evidence type="ECO:0000313" key="2">
    <source>
        <dbReference type="EMBL" id="OHA42421.1"/>
    </source>
</evidence>
<feature type="transmembrane region" description="Helical" evidence="1">
    <location>
        <begin position="5"/>
        <end position="23"/>
    </location>
</feature>
<comment type="caution">
    <text evidence="2">The sequence shown here is derived from an EMBL/GenBank/DDBJ whole genome shotgun (WGS) entry which is preliminary data.</text>
</comment>
<dbReference type="EMBL" id="MHSK01000012">
    <property type="protein sequence ID" value="OHA42421.1"/>
    <property type="molecule type" value="Genomic_DNA"/>
</dbReference>
<evidence type="ECO:0000313" key="3">
    <source>
        <dbReference type="Proteomes" id="UP000177269"/>
    </source>
</evidence>